<dbReference type="Gene3D" id="1.10.443.10">
    <property type="entry name" value="Intergrase catalytic core"/>
    <property type="match status" value="1"/>
</dbReference>
<keyword evidence="1" id="KW-0233">DNA recombination</keyword>
<dbReference type="GO" id="GO:0003677">
    <property type="term" value="F:DNA binding"/>
    <property type="evidence" value="ECO:0007669"/>
    <property type="project" value="InterPro"/>
</dbReference>
<sequence length="693" mass="80122">MIAGNNRLATAIEIDSSRERLLYLAQHGLWTELEQKAVSFKQNGSPISIFNDDVWNFAPYKVGTEIALLNFQFPDGAMYPRLVQELKVVALAYIYHSRHAYRIGTIRSKIDCLKRLAISLYQNEIFSFDGLTIETLKSLTKKNQYSPREVDVGPINSLNDLGDFLPFDVNFFERLTLQKLRVKQTLKEQHPVIPLRIYLAALNSYTNEVQLWNKYKDQLEQAVQAVFEYEQTQANSMLQKLRNGTCSVGQVFNNADKKYLRFINELKKHSVPLVDHGESEQWDILWNQCDPAIRTDFYEPFPVITIGNQQFFSAHDIKEFCRILDSKCRYLVLCLSGMRSNELLQITPEFGAQVITLDGIDIHLFHTRQQKITLGYQGQNDVYVTTRNGHIAYELLNAINRPVRCWHRANGRKEWLLNSFKNFRTPISVNSSTRVLHSLSKLFSTQEEEQLSVVLNSDDIEMLRRSDPEKTFNIGERWHLTPHQLRRSLAYYLVGMQLADYPQLKQQFSHYSIAMTMYYARNASSFRKMYHDLEKERLRQQAKLYSALTTKVMQGVKLGGGQGKHMFSENFVDRDISPAYFEKEIKSGRKHIHAIAPGMYCINHTCSMRIGIDLSECTDCDWSIIESVAYAKAARSESINILETLKLRNELSADIAAFHTVRIRAAEKIMADMNQNFEQYQSPAEEWLISSTV</sequence>
<dbReference type="EMBL" id="MF344572">
    <property type="protein sequence ID" value="AVE22478.1"/>
    <property type="molecule type" value="Genomic_DNA"/>
</dbReference>
<dbReference type="GO" id="GO:0015074">
    <property type="term" value="P:DNA integration"/>
    <property type="evidence" value="ECO:0007669"/>
    <property type="project" value="InterPro"/>
</dbReference>
<proteinExistence type="predicted"/>
<reference evidence="2" key="1">
    <citation type="journal article" date="2019" name="Front. Microbiol.">
        <title>Type 1, 2, and 1/2-Hybrid IncC Plasmids From China.</title>
        <authorList>
            <person name="Cheng Q."/>
            <person name="Jiang X."/>
            <person name="Xu Y."/>
            <person name="Hu L."/>
            <person name="Luo W."/>
            <person name="Yin Z."/>
            <person name="Gao H."/>
            <person name="Yang W."/>
            <person name="Yang H."/>
            <person name="Zhao Y."/>
            <person name="Zhao X."/>
            <person name="Zhou D."/>
            <person name="Dai E."/>
        </authorList>
    </citation>
    <scope>NUCLEOTIDE SEQUENCE</scope>
    <source>
        <strain evidence="2">24845</strain>
        <plasmid evidence="2">p24845-Ct2</plasmid>
    </source>
</reference>
<organism evidence="2">
    <name type="scientific">Enterobacter hormaechei</name>
    <dbReference type="NCBI Taxonomy" id="158836"/>
    <lineage>
        <taxon>Bacteria</taxon>
        <taxon>Pseudomonadati</taxon>
        <taxon>Pseudomonadota</taxon>
        <taxon>Gammaproteobacteria</taxon>
        <taxon>Enterobacterales</taxon>
        <taxon>Enterobacteriaceae</taxon>
        <taxon>Enterobacter</taxon>
        <taxon>Enterobacter cloacae complex</taxon>
    </lineage>
</organism>
<dbReference type="CDD" id="cd00397">
    <property type="entry name" value="DNA_BRE_C"/>
    <property type="match status" value="1"/>
</dbReference>
<dbReference type="SUPFAM" id="SSF56349">
    <property type="entry name" value="DNA breaking-rejoining enzymes"/>
    <property type="match status" value="1"/>
</dbReference>
<dbReference type="InterPro" id="IPR011010">
    <property type="entry name" value="DNA_brk_join_enz"/>
</dbReference>
<evidence type="ECO:0000256" key="1">
    <source>
        <dbReference type="ARBA" id="ARBA00023172"/>
    </source>
</evidence>
<evidence type="ECO:0008006" key="3">
    <source>
        <dbReference type="Google" id="ProtNLM"/>
    </source>
</evidence>
<dbReference type="RefSeq" id="WP_072714083.1">
    <property type="nucleotide sequence ID" value="NZ_JAMHJZ010000003.1"/>
</dbReference>
<geneLocation type="plasmid" evidence="2">
    <name>p24845-Ct2</name>
</geneLocation>
<dbReference type="GO" id="GO:0006310">
    <property type="term" value="P:DNA recombination"/>
    <property type="evidence" value="ECO:0007669"/>
    <property type="project" value="UniProtKB-KW"/>
</dbReference>
<dbReference type="InterPro" id="IPR013762">
    <property type="entry name" value="Integrase-like_cat_sf"/>
</dbReference>
<accession>A0A2L1KJH7</accession>
<dbReference type="AlphaFoldDB" id="A0A2L1KJH7"/>
<name>A0A2L1KJH7_9ENTR</name>
<keyword evidence="2" id="KW-0614">Plasmid</keyword>
<protein>
    <recommendedName>
        <fullName evidence="3">Integrase</fullName>
    </recommendedName>
</protein>
<evidence type="ECO:0000313" key="2">
    <source>
        <dbReference type="EMBL" id="AVE22478.1"/>
    </source>
</evidence>